<proteinExistence type="predicted"/>
<feature type="compositionally biased region" description="Low complexity" evidence="2">
    <location>
        <begin position="44"/>
        <end position="56"/>
    </location>
</feature>
<sequence length="601" mass="69915">MRTDRSNYVEDDGGGEWTVAMGQHKKFRNDDKFDDEWDNEYVNGNYESSNENSYYSTRTINNSSNKYGNNQQDQQRNNHSYSKNNHSSSQQQTLKTNSNVMSQSMNQTNERTTNDQIHISSHALSYAVESHLPSFKIECDPKLQQQQDGTVLVKELFKLIENDFRKSNKDYKKPLGFDYWYIDKQGDLICFVKQVELFVYFCDIAHYPSKINDCEIKPLLPKKLPPQYSIIIKFVNNNLSVQDIKEELTISYSSIYMIEELNGTKSNKNRHVRVDVKSKEDYDKIMNGSVVIIHGQCFNVNEFLQAPKLLLCSRCNGPGHIKKICKSPMEICRRCGKNRRDGEDHTVCVVKCHHCQGEHISTNYQCPVLADYRFKLVTELQKRPDLLPHDTQLFIPSICRSKDLKNNKILMNKLNTNRTTDLQQQFYNKNDINAWPLITHAVINNQLSPLRNIIDIDNELKKTEKKIEQIKIEYELKFKEIQLKQQENIQKINSTLNILNLQIKTQNELIRNNTQIINQVLPIVYQTLVIVKQVVNGVNMGNKEEEQQNLSTLSQQIEQHCMSVENLQTVSVNYQQQLLGVIDNQTMLMLEGMRSISSFNE</sequence>
<dbReference type="Proteomes" id="UP000663829">
    <property type="component" value="Unassembled WGS sequence"/>
</dbReference>
<dbReference type="Proteomes" id="UP000682733">
    <property type="component" value="Unassembled WGS sequence"/>
</dbReference>
<feature type="region of interest" description="Disordered" evidence="2">
    <location>
        <begin position="44"/>
        <end position="96"/>
    </location>
</feature>
<evidence type="ECO:0008006" key="8">
    <source>
        <dbReference type="Google" id="ProtNLM"/>
    </source>
</evidence>
<evidence type="ECO:0000313" key="7">
    <source>
        <dbReference type="Proteomes" id="UP000663829"/>
    </source>
</evidence>
<feature type="compositionally biased region" description="Polar residues" evidence="2">
    <location>
        <begin position="57"/>
        <end position="75"/>
    </location>
</feature>
<organism evidence="4 7">
    <name type="scientific">Didymodactylos carnosus</name>
    <dbReference type="NCBI Taxonomy" id="1234261"/>
    <lineage>
        <taxon>Eukaryota</taxon>
        <taxon>Metazoa</taxon>
        <taxon>Spiralia</taxon>
        <taxon>Gnathifera</taxon>
        <taxon>Rotifera</taxon>
        <taxon>Eurotatoria</taxon>
        <taxon>Bdelloidea</taxon>
        <taxon>Philodinida</taxon>
        <taxon>Philodinidae</taxon>
        <taxon>Didymodactylos</taxon>
    </lineage>
</organism>
<dbReference type="EMBL" id="CAJNOK010006344">
    <property type="protein sequence ID" value="CAF1000988.1"/>
    <property type="molecule type" value="Genomic_DNA"/>
</dbReference>
<evidence type="ECO:0000313" key="4">
    <source>
        <dbReference type="EMBL" id="CAF1307766.1"/>
    </source>
</evidence>
<evidence type="ECO:0000313" key="5">
    <source>
        <dbReference type="EMBL" id="CAF3770416.1"/>
    </source>
</evidence>
<dbReference type="EMBL" id="CAJOBA010006353">
    <property type="protein sequence ID" value="CAF3770416.1"/>
    <property type="molecule type" value="Genomic_DNA"/>
</dbReference>
<accession>A0A815EKI8</accession>
<evidence type="ECO:0000313" key="6">
    <source>
        <dbReference type="EMBL" id="CAF4142514.1"/>
    </source>
</evidence>
<dbReference type="AlphaFoldDB" id="A0A815EKI8"/>
<evidence type="ECO:0000313" key="3">
    <source>
        <dbReference type="EMBL" id="CAF1000988.1"/>
    </source>
</evidence>
<feature type="compositionally biased region" description="Low complexity" evidence="2">
    <location>
        <begin position="77"/>
        <end position="89"/>
    </location>
</feature>
<keyword evidence="7" id="KW-1185">Reference proteome</keyword>
<dbReference type="Proteomes" id="UP000677228">
    <property type="component" value="Unassembled WGS sequence"/>
</dbReference>
<dbReference type="OrthoDB" id="6783335at2759"/>
<feature type="coiled-coil region" evidence="1">
    <location>
        <begin position="453"/>
        <end position="480"/>
    </location>
</feature>
<reference evidence="4" key="1">
    <citation type="submission" date="2021-02" db="EMBL/GenBank/DDBJ databases">
        <authorList>
            <person name="Nowell W R."/>
        </authorList>
    </citation>
    <scope>NUCLEOTIDE SEQUENCE</scope>
</reference>
<gene>
    <name evidence="4" type="ORF">GPM918_LOCUS28844</name>
    <name evidence="3" type="ORF">OVA965_LOCUS14558</name>
    <name evidence="6" type="ORF">SRO942_LOCUS29377</name>
    <name evidence="5" type="ORF">TMI583_LOCUS14564</name>
</gene>
<dbReference type="Proteomes" id="UP000681722">
    <property type="component" value="Unassembled WGS sequence"/>
</dbReference>
<keyword evidence="1" id="KW-0175">Coiled coil</keyword>
<dbReference type="EMBL" id="CAJNOQ010012774">
    <property type="protein sequence ID" value="CAF1307766.1"/>
    <property type="molecule type" value="Genomic_DNA"/>
</dbReference>
<evidence type="ECO:0000256" key="1">
    <source>
        <dbReference type="SAM" id="Coils"/>
    </source>
</evidence>
<evidence type="ECO:0000256" key="2">
    <source>
        <dbReference type="SAM" id="MobiDB-lite"/>
    </source>
</evidence>
<comment type="caution">
    <text evidence="4">The sequence shown here is derived from an EMBL/GenBank/DDBJ whole genome shotgun (WGS) entry which is preliminary data.</text>
</comment>
<name>A0A815EKI8_9BILA</name>
<dbReference type="EMBL" id="CAJOBC010040723">
    <property type="protein sequence ID" value="CAF4142514.1"/>
    <property type="molecule type" value="Genomic_DNA"/>
</dbReference>
<protein>
    <recommendedName>
        <fullName evidence="8">CCHC-type domain-containing protein</fullName>
    </recommendedName>
</protein>